<gene>
    <name evidence="4" type="ORF">RirG_123480</name>
</gene>
<dbReference type="Gene3D" id="3.30.1370.10">
    <property type="entry name" value="K Homology domain, type 1"/>
    <property type="match status" value="1"/>
</dbReference>
<dbReference type="STRING" id="1432141.A0A015KG75"/>
<dbReference type="GO" id="GO:0003723">
    <property type="term" value="F:RNA binding"/>
    <property type="evidence" value="ECO:0007669"/>
    <property type="project" value="UniProtKB-UniRule"/>
</dbReference>
<dbReference type="AlphaFoldDB" id="A0A015KG75"/>
<evidence type="ECO:0000259" key="3">
    <source>
        <dbReference type="Pfam" id="PF00013"/>
    </source>
</evidence>
<dbReference type="PROSITE" id="PS50084">
    <property type="entry name" value="KH_TYPE_1"/>
    <property type="match status" value="1"/>
</dbReference>
<evidence type="ECO:0000256" key="1">
    <source>
        <dbReference type="PROSITE-ProRule" id="PRU00117"/>
    </source>
</evidence>
<proteinExistence type="predicted"/>
<evidence type="ECO:0000313" key="4">
    <source>
        <dbReference type="EMBL" id="EXX66469.1"/>
    </source>
</evidence>
<dbReference type="SMR" id="A0A015KG75"/>
<dbReference type="OrthoDB" id="2345570at2759"/>
<feature type="compositionally biased region" description="Low complexity" evidence="2">
    <location>
        <begin position="507"/>
        <end position="531"/>
    </location>
</feature>
<dbReference type="EMBL" id="JEMT01018816">
    <property type="protein sequence ID" value="EXX66469.1"/>
    <property type="molecule type" value="Genomic_DNA"/>
</dbReference>
<feature type="region of interest" description="Disordered" evidence="2">
    <location>
        <begin position="506"/>
        <end position="540"/>
    </location>
</feature>
<name>A0A015KG75_RHIIW</name>
<sequence length="693" mass="79691">MSTMFASQKTKIIFKIPEEKSGLIFDNNCKNIKKIEENTGARIILNDDATEATINGTYGQCEVAKSRIEVFLDNEAKKPRPSIYLELGFIILDTSRAMLSAADKGISSRVTPKIHFRKYDLKNHNSHSKGNELFYIMFDHEDSNALGLETSKNFKEEFNELERVIDDDSESSTTNIYDFLCGTTSERKSEDSNPIMWNIKRISNYENDANGTSKDLDTSLSEWEPNVSAPTLQQPFSIFSQLSMCMAKIISNVSEFFPVNNSGIEIKASLYLGRQLFFNVPSKPKSYSLSEWCKLRRAGPKGIKTSFRHDAPFVDGLRILQAELGFQEAESFGDSEKDKWSVTIYFNDGEDKKLKLNWDHQKRTWKVTKVVKILRHVILIDLISGSCSPDIRFLLKTQIRIPIDQKLIDLIENLQNSVNRDESDMSFRVKDFADTLNVTRVEQTINKRRFYNKDYRISIVPTKQDSDGTRVTYGNNVIIKHLDWIAMNKYLTQSYKRSLKNSTMEFPTSQHLSSPPLSTLSRSSSSIHSSSPPTPYEQRVSDELNTHNAANKITEEFDLISFDDEPLPTLLSINITNKTVHLLDDNSNGINQIKHILDDDSQMKIERHILDNDNELKNQSHILDDDYNLFGMENSQTNQDDYNEYDENFKNGEMQITGTEEEKFVREKNWKDILEFTIPNSLEYAREFCKTIS</sequence>
<dbReference type="SUPFAM" id="SSF54791">
    <property type="entry name" value="Eukaryotic type KH-domain (KH-domain type I)"/>
    <property type="match status" value="1"/>
</dbReference>
<dbReference type="Pfam" id="PF00013">
    <property type="entry name" value="KH_1"/>
    <property type="match status" value="1"/>
</dbReference>
<comment type="caution">
    <text evidence="4">The sequence shown here is derived from an EMBL/GenBank/DDBJ whole genome shotgun (WGS) entry which is preliminary data.</text>
</comment>
<dbReference type="InterPro" id="IPR004088">
    <property type="entry name" value="KH_dom_type_1"/>
</dbReference>
<feature type="domain" description="K Homology" evidence="3">
    <location>
        <begin position="13"/>
        <end position="69"/>
    </location>
</feature>
<evidence type="ECO:0000256" key="2">
    <source>
        <dbReference type="SAM" id="MobiDB-lite"/>
    </source>
</evidence>
<dbReference type="Proteomes" id="UP000022910">
    <property type="component" value="Unassembled WGS sequence"/>
</dbReference>
<dbReference type="InterPro" id="IPR036612">
    <property type="entry name" value="KH_dom_type_1_sf"/>
</dbReference>
<keyword evidence="5" id="KW-1185">Reference proteome</keyword>
<dbReference type="HOGENOM" id="CLU_457937_0_0_1"/>
<protein>
    <recommendedName>
        <fullName evidence="3">K Homology domain-containing protein</fullName>
    </recommendedName>
</protein>
<accession>A0A015KG75</accession>
<evidence type="ECO:0000313" key="5">
    <source>
        <dbReference type="Proteomes" id="UP000022910"/>
    </source>
</evidence>
<organism evidence="4 5">
    <name type="scientific">Rhizophagus irregularis (strain DAOM 197198w)</name>
    <name type="common">Glomus intraradices</name>
    <dbReference type="NCBI Taxonomy" id="1432141"/>
    <lineage>
        <taxon>Eukaryota</taxon>
        <taxon>Fungi</taxon>
        <taxon>Fungi incertae sedis</taxon>
        <taxon>Mucoromycota</taxon>
        <taxon>Glomeromycotina</taxon>
        <taxon>Glomeromycetes</taxon>
        <taxon>Glomerales</taxon>
        <taxon>Glomeraceae</taxon>
        <taxon>Rhizophagus</taxon>
    </lineage>
</organism>
<keyword evidence="1" id="KW-0694">RNA-binding</keyword>
<reference evidence="4 5" key="1">
    <citation type="submission" date="2014-02" db="EMBL/GenBank/DDBJ databases">
        <title>Single nucleus genome sequencing reveals high similarity among nuclei of an endomycorrhizal fungus.</title>
        <authorList>
            <person name="Lin K."/>
            <person name="Geurts R."/>
            <person name="Zhang Z."/>
            <person name="Limpens E."/>
            <person name="Saunders D.G."/>
            <person name="Mu D."/>
            <person name="Pang E."/>
            <person name="Cao H."/>
            <person name="Cha H."/>
            <person name="Lin T."/>
            <person name="Zhou Q."/>
            <person name="Shang Y."/>
            <person name="Li Y."/>
            <person name="Ivanov S."/>
            <person name="Sharma T."/>
            <person name="Velzen R.V."/>
            <person name="Ruijter N.D."/>
            <person name="Aanen D.K."/>
            <person name="Win J."/>
            <person name="Kamoun S."/>
            <person name="Bisseling T."/>
            <person name="Huang S."/>
        </authorList>
    </citation>
    <scope>NUCLEOTIDE SEQUENCE [LARGE SCALE GENOMIC DNA]</scope>
    <source>
        <strain evidence="5">DAOM197198w</strain>
    </source>
</reference>
<dbReference type="CDD" id="cd00105">
    <property type="entry name" value="KH-I"/>
    <property type="match status" value="1"/>
</dbReference>